<protein>
    <submittedName>
        <fullName evidence="2">Uncharacterized protein</fullName>
    </submittedName>
</protein>
<reference evidence="2" key="1">
    <citation type="submission" date="2021-01" db="EMBL/GenBank/DDBJ databases">
        <title>Whole genome shotgun sequence of Rhizocola hellebori NBRC 109834.</title>
        <authorList>
            <person name="Komaki H."/>
            <person name="Tamura T."/>
        </authorList>
    </citation>
    <scope>NUCLEOTIDE SEQUENCE</scope>
    <source>
        <strain evidence="2">NBRC 109834</strain>
    </source>
</reference>
<sequence length="142" mass="15240">MKLSRLLAALALIAAAALAIAAPASAEPTIVRPVPAETLNAMCTIFRGTFIPDRTSSVCQVREGNVVCAERCQFQATVERLSRPPLMESCELGRGSFFNVRDTDFACDLVDGDFTVACPGSWLLGIVQCDVVLVMDSEQPMT</sequence>
<dbReference type="Proteomes" id="UP000612899">
    <property type="component" value="Unassembled WGS sequence"/>
</dbReference>
<evidence type="ECO:0000313" key="2">
    <source>
        <dbReference type="EMBL" id="GIH05557.1"/>
    </source>
</evidence>
<name>A0A8J3Q9A2_9ACTN</name>
<feature type="signal peptide" evidence="1">
    <location>
        <begin position="1"/>
        <end position="26"/>
    </location>
</feature>
<dbReference type="EMBL" id="BONY01000020">
    <property type="protein sequence ID" value="GIH05557.1"/>
    <property type="molecule type" value="Genomic_DNA"/>
</dbReference>
<feature type="chain" id="PRO_5035269722" evidence="1">
    <location>
        <begin position="27"/>
        <end position="142"/>
    </location>
</feature>
<proteinExistence type="predicted"/>
<evidence type="ECO:0000256" key="1">
    <source>
        <dbReference type="SAM" id="SignalP"/>
    </source>
</evidence>
<accession>A0A8J3Q9A2</accession>
<evidence type="ECO:0000313" key="3">
    <source>
        <dbReference type="Proteomes" id="UP000612899"/>
    </source>
</evidence>
<comment type="caution">
    <text evidence="2">The sequence shown here is derived from an EMBL/GenBank/DDBJ whole genome shotgun (WGS) entry which is preliminary data.</text>
</comment>
<organism evidence="2 3">
    <name type="scientific">Rhizocola hellebori</name>
    <dbReference type="NCBI Taxonomy" id="1392758"/>
    <lineage>
        <taxon>Bacteria</taxon>
        <taxon>Bacillati</taxon>
        <taxon>Actinomycetota</taxon>
        <taxon>Actinomycetes</taxon>
        <taxon>Micromonosporales</taxon>
        <taxon>Micromonosporaceae</taxon>
        <taxon>Rhizocola</taxon>
    </lineage>
</organism>
<keyword evidence="3" id="KW-1185">Reference proteome</keyword>
<dbReference type="AlphaFoldDB" id="A0A8J3Q9A2"/>
<gene>
    <name evidence="2" type="ORF">Rhe02_36240</name>
</gene>
<dbReference type="RefSeq" id="WP_203909408.1">
    <property type="nucleotide sequence ID" value="NZ_BONY01000020.1"/>
</dbReference>
<keyword evidence="1" id="KW-0732">Signal</keyword>